<reference evidence="3" key="1">
    <citation type="submission" date="2019-02" db="EMBL/GenBank/DDBJ databases">
        <title>Draft genome sequence of Sphaerospermopsis reniformis NIES-1949.</title>
        <authorList>
            <person name="Yamaguchi H."/>
            <person name="Suzuki S."/>
            <person name="Kawachi M."/>
        </authorList>
    </citation>
    <scope>NUCLEOTIDE SEQUENCE [LARGE SCALE GENOMIC DNA]</scope>
    <source>
        <strain evidence="3">NIES-1949</strain>
    </source>
</reference>
<organism evidence="2 3">
    <name type="scientific">Sphaerospermopsis reniformis</name>
    <dbReference type="NCBI Taxonomy" id="531300"/>
    <lineage>
        <taxon>Bacteria</taxon>
        <taxon>Bacillati</taxon>
        <taxon>Cyanobacteriota</taxon>
        <taxon>Cyanophyceae</taxon>
        <taxon>Nostocales</taxon>
        <taxon>Aphanizomenonaceae</taxon>
        <taxon>Sphaerospermopsis</taxon>
    </lineage>
</organism>
<gene>
    <name evidence="2" type="ORF">SR1949_00640</name>
</gene>
<comment type="caution">
    <text evidence="2">The sequence shown here is derived from an EMBL/GenBank/DDBJ whole genome shotgun (WGS) entry which is preliminary data.</text>
</comment>
<dbReference type="InterPro" id="IPR025592">
    <property type="entry name" value="DUF4347"/>
</dbReference>
<evidence type="ECO:0000259" key="1">
    <source>
        <dbReference type="Pfam" id="PF14252"/>
    </source>
</evidence>
<evidence type="ECO:0000313" key="2">
    <source>
        <dbReference type="EMBL" id="GCL34972.1"/>
    </source>
</evidence>
<proteinExistence type="predicted"/>
<evidence type="ECO:0000313" key="3">
    <source>
        <dbReference type="Proteomes" id="UP000300142"/>
    </source>
</evidence>
<dbReference type="AlphaFoldDB" id="A0A479ZS25"/>
<protein>
    <recommendedName>
        <fullName evidence="1">DUF4347 domain-containing protein</fullName>
    </recommendedName>
</protein>
<keyword evidence="3" id="KW-1185">Reference proteome</keyword>
<dbReference type="Pfam" id="PF14252">
    <property type="entry name" value="DUF4347"/>
    <property type="match status" value="1"/>
</dbReference>
<name>A0A479ZS25_9CYAN</name>
<dbReference type="EMBL" id="BJCE01000001">
    <property type="protein sequence ID" value="GCL34972.1"/>
    <property type="molecule type" value="Genomic_DNA"/>
</dbReference>
<sequence>MINATVVFIDSSVTDRETLQTGVVEGVETSILNPNHNGIEQITAALCSVYI</sequence>
<feature type="domain" description="DUF4347" evidence="1">
    <location>
        <begin position="6"/>
        <end position="46"/>
    </location>
</feature>
<dbReference type="Proteomes" id="UP000300142">
    <property type="component" value="Unassembled WGS sequence"/>
</dbReference>
<dbReference type="RefSeq" id="WP_137665981.1">
    <property type="nucleotide sequence ID" value="NZ_BJCE01000001.1"/>
</dbReference>
<accession>A0A479ZS25</accession>